<evidence type="ECO:0000313" key="1">
    <source>
        <dbReference type="EMBL" id="ACG47849.1"/>
    </source>
</evidence>
<protein>
    <submittedName>
        <fullName evidence="1">Uncharacterized protein</fullName>
    </submittedName>
</protein>
<dbReference type="AlphaFoldDB" id="B6UER6"/>
<sequence length="66" mass="7051">MGSAAASPPPSGNLTQEELKRVAAHRAVEFVEPGMAVAMAMGMGMEKGDGEPYRRRMASKKIFPCI</sequence>
<proteinExistence type="evidence at transcript level"/>
<organism evidence="1">
    <name type="scientific">Zea mays</name>
    <name type="common">Maize</name>
    <dbReference type="NCBI Taxonomy" id="4577"/>
    <lineage>
        <taxon>Eukaryota</taxon>
        <taxon>Viridiplantae</taxon>
        <taxon>Streptophyta</taxon>
        <taxon>Embryophyta</taxon>
        <taxon>Tracheophyta</taxon>
        <taxon>Spermatophyta</taxon>
        <taxon>Magnoliopsida</taxon>
        <taxon>Liliopsida</taxon>
        <taxon>Poales</taxon>
        <taxon>Poaceae</taxon>
        <taxon>PACMAD clade</taxon>
        <taxon>Panicoideae</taxon>
        <taxon>Andropogonodae</taxon>
        <taxon>Andropogoneae</taxon>
        <taxon>Tripsacinae</taxon>
        <taxon>Zea</taxon>
    </lineage>
</organism>
<name>B6UER6_MAIZE</name>
<dbReference type="EMBL" id="EU975731">
    <property type="protein sequence ID" value="ACG47849.1"/>
    <property type="molecule type" value="mRNA"/>
</dbReference>
<reference evidence="1" key="1">
    <citation type="journal article" date="2009" name="Plant Mol. Biol.">
        <title>Insights into corn genes derived from large-scale cDNA sequencing.</title>
        <authorList>
            <person name="Alexandrov N.N."/>
            <person name="Brover V.V."/>
            <person name="Freidin S."/>
            <person name="Troukhan M.E."/>
            <person name="Tatarinova T.V."/>
            <person name="Zhang H."/>
            <person name="Swaller T.J."/>
            <person name="Lu Y.P."/>
            <person name="Bouck J."/>
            <person name="Flavell R.B."/>
            <person name="Feldmann K.A."/>
        </authorList>
    </citation>
    <scope>NUCLEOTIDE SEQUENCE</scope>
</reference>
<accession>B6UER6</accession>